<comment type="similarity">
    <text evidence="5 11">Belongs to the 5'-nucleotidase family.</text>
</comment>
<comment type="cofactor">
    <cofactor evidence="3">
        <name>a divalent metal cation</name>
        <dbReference type="ChEBI" id="CHEBI:60240"/>
    </cofactor>
</comment>
<dbReference type="InterPro" id="IPR006311">
    <property type="entry name" value="TAT_signal"/>
</dbReference>
<name>A0A0L8L1L5_9ACTN</name>
<dbReference type="InterPro" id="IPR029052">
    <property type="entry name" value="Metallo-depent_PP-like"/>
</dbReference>
<dbReference type="PRINTS" id="PR01607">
    <property type="entry name" value="APYRASEFAMLY"/>
</dbReference>
<keyword evidence="10" id="KW-0511">Multifunctional enzyme</keyword>
<evidence type="ECO:0000256" key="1">
    <source>
        <dbReference type="ARBA" id="ARBA00000527"/>
    </source>
</evidence>
<dbReference type="PROSITE" id="PS00786">
    <property type="entry name" value="5_NUCLEOTIDASE_2"/>
    <property type="match status" value="1"/>
</dbReference>
<proteinExistence type="inferred from homology"/>
<dbReference type="Pfam" id="PF02872">
    <property type="entry name" value="5_nucleotid_C"/>
    <property type="match status" value="1"/>
</dbReference>
<comment type="catalytic activity">
    <reaction evidence="1">
        <text>a ribonucleoside 3'-phosphate + H2O = a ribonucleoside + phosphate</text>
        <dbReference type="Rhea" id="RHEA:10144"/>
        <dbReference type="ChEBI" id="CHEBI:13197"/>
        <dbReference type="ChEBI" id="CHEBI:15377"/>
        <dbReference type="ChEBI" id="CHEBI:18254"/>
        <dbReference type="ChEBI" id="CHEBI:43474"/>
        <dbReference type="EC" id="3.1.3.6"/>
    </reaction>
</comment>
<keyword evidence="15" id="KW-1185">Reference proteome</keyword>
<dbReference type="CDD" id="cd07410">
    <property type="entry name" value="MPP_CpdB_N"/>
    <property type="match status" value="1"/>
</dbReference>
<dbReference type="PANTHER" id="PTHR11575:SF6">
    <property type="entry name" value="2',3'-CYCLIC-NUCLEOTIDE 2'-PHOSPHODIESTERASE_3'-NUCLEOTIDASE"/>
    <property type="match status" value="1"/>
</dbReference>
<evidence type="ECO:0000259" key="12">
    <source>
        <dbReference type="Pfam" id="PF00149"/>
    </source>
</evidence>
<evidence type="ECO:0000256" key="4">
    <source>
        <dbReference type="ARBA" id="ARBA00004196"/>
    </source>
</evidence>
<feature type="domain" description="Calcineurin-like phosphoesterase" evidence="12">
    <location>
        <begin position="46"/>
        <end position="292"/>
    </location>
</feature>
<dbReference type="PANTHER" id="PTHR11575">
    <property type="entry name" value="5'-NUCLEOTIDASE-RELATED"/>
    <property type="match status" value="1"/>
</dbReference>
<dbReference type="RefSeq" id="WP_030039477.1">
    <property type="nucleotide sequence ID" value="NZ_KL575592.1"/>
</dbReference>
<keyword evidence="7 11" id="KW-0732">Signal</keyword>
<dbReference type="GO" id="GO:0030288">
    <property type="term" value="C:outer membrane-bounded periplasmic space"/>
    <property type="evidence" value="ECO:0007669"/>
    <property type="project" value="TreeGrafter"/>
</dbReference>
<evidence type="ECO:0000313" key="15">
    <source>
        <dbReference type="Proteomes" id="UP000037251"/>
    </source>
</evidence>
<dbReference type="PATRIC" id="fig|67356.5.peg.6089"/>
<dbReference type="AlphaFoldDB" id="A0A0L8L1L5"/>
<accession>A0A0L8L1L5</accession>
<feature type="signal peptide" evidence="11">
    <location>
        <begin position="1"/>
        <end position="31"/>
    </location>
</feature>
<dbReference type="Pfam" id="PF00149">
    <property type="entry name" value="Metallophos"/>
    <property type="match status" value="1"/>
</dbReference>
<dbReference type="InterPro" id="IPR006179">
    <property type="entry name" value="5_nucleotidase/apyrase"/>
</dbReference>
<comment type="catalytic activity">
    <reaction evidence="2">
        <text>a nucleoside 2',3'-cyclic phosphate + H2O = a nucleoside 3'-phosphate + H(+)</text>
        <dbReference type="Rhea" id="RHEA:19621"/>
        <dbReference type="ChEBI" id="CHEBI:15377"/>
        <dbReference type="ChEBI" id="CHEBI:15378"/>
        <dbReference type="ChEBI" id="CHEBI:66949"/>
        <dbReference type="ChEBI" id="CHEBI:66954"/>
        <dbReference type="EC" id="3.1.4.16"/>
    </reaction>
</comment>
<keyword evidence="9 11" id="KW-0378">Hydrolase</keyword>
<organism evidence="14 15">
    <name type="scientific">Streptomyces resistomycificus</name>
    <dbReference type="NCBI Taxonomy" id="67356"/>
    <lineage>
        <taxon>Bacteria</taxon>
        <taxon>Bacillati</taxon>
        <taxon>Actinomycetota</taxon>
        <taxon>Actinomycetes</taxon>
        <taxon>Kitasatosporales</taxon>
        <taxon>Streptomycetaceae</taxon>
        <taxon>Streptomyces</taxon>
        <taxon>Streptomyces aurantiacus group</taxon>
    </lineage>
</organism>
<dbReference type="PROSITE" id="PS51318">
    <property type="entry name" value="TAT"/>
    <property type="match status" value="1"/>
</dbReference>
<dbReference type="InterPro" id="IPR041827">
    <property type="entry name" value="CpdB_N"/>
</dbReference>
<dbReference type="GO" id="GO:0008254">
    <property type="term" value="F:3'-nucleotidase activity"/>
    <property type="evidence" value="ECO:0007669"/>
    <property type="project" value="UniProtKB-EC"/>
</dbReference>
<dbReference type="OrthoDB" id="1016457at2"/>
<feature type="chain" id="PRO_5011805860" evidence="11">
    <location>
        <begin position="32"/>
        <end position="599"/>
    </location>
</feature>
<protein>
    <submittedName>
        <fullName evidence="14">Nucleotidase</fullName>
    </submittedName>
</protein>
<dbReference type="GO" id="GO:0046872">
    <property type="term" value="F:metal ion binding"/>
    <property type="evidence" value="ECO:0007669"/>
    <property type="project" value="UniProtKB-KW"/>
</dbReference>
<dbReference type="Gene3D" id="3.90.780.10">
    <property type="entry name" value="5'-Nucleotidase, C-terminal domain"/>
    <property type="match status" value="1"/>
</dbReference>
<dbReference type="Proteomes" id="UP000037251">
    <property type="component" value="Unassembled WGS sequence"/>
</dbReference>
<evidence type="ECO:0000256" key="5">
    <source>
        <dbReference type="ARBA" id="ARBA00006654"/>
    </source>
</evidence>
<dbReference type="Gene3D" id="3.60.21.10">
    <property type="match status" value="1"/>
</dbReference>
<evidence type="ECO:0000256" key="3">
    <source>
        <dbReference type="ARBA" id="ARBA00001968"/>
    </source>
</evidence>
<evidence type="ECO:0000313" key="14">
    <source>
        <dbReference type="EMBL" id="KOG32057.1"/>
    </source>
</evidence>
<evidence type="ECO:0000256" key="6">
    <source>
        <dbReference type="ARBA" id="ARBA00022723"/>
    </source>
</evidence>
<dbReference type="eggNOG" id="COG0737">
    <property type="taxonomic scope" value="Bacteria"/>
</dbReference>
<evidence type="ECO:0000256" key="11">
    <source>
        <dbReference type="RuleBase" id="RU362119"/>
    </source>
</evidence>
<sequence length="599" mass="64460">MPLNRRKFLKKSAVTGAGVALAGAAAPAAEAAEARKGRPAKRYSLTVMGTTDLHGHIFNWDYFKDAEYTDAAGNAQGLSRVSTLVNQVRAEKGRRNTLLLDAGDTIQGTPLTYYYAKVDPITAKGGPVHPMAAAMNAIGYDAVALGNHEFNYGIETLRKFEEQCDFPLLGANALDAKTLKPAFPPYFMKTFHVKGAPPVRVAVLGLTNPGIAIWDKAYVQGRLTFPGLEEQAAKWVPKLRSMGADVVVVSAHSGSSGTSSYGDQLPYVENSAALVAQQVPGIDAILVGHAHVEIPELLVTNEKTGRKVVLSEPLAYAERLSLFDFELVFDKGRWSVESVKASVRNSNTVADDPKITKLLKDDHDIVVAYVNQVVGTATEGLTTVEARYKDAPIIDLITKVQEDVVRAALAGTEYASVPVIAQASPFSRTSAIPAGDVTIRDLSSLYVYDNTLVAKLMTGAQIKAYLEYSAQYFVQTAAGAAVDVEKLTNAGGRPDYNYDYVSGLTYEIDIAEPAGSRIRNLSYGGVALDDAQKFVLAVNNYRANGGGAFPHVASATELWSESTEIRTRIAEWVTAKGVLDPKDFASVDWKLTRGGTPVF</sequence>
<evidence type="ECO:0000259" key="13">
    <source>
        <dbReference type="Pfam" id="PF02872"/>
    </source>
</evidence>
<dbReference type="NCBIfam" id="TIGR01409">
    <property type="entry name" value="TAT_signal_seq"/>
    <property type="match status" value="1"/>
</dbReference>
<keyword evidence="8 11" id="KW-0547">Nucleotide-binding</keyword>
<reference evidence="15" key="1">
    <citation type="submission" date="2015-07" db="EMBL/GenBank/DDBJ databases">
        <authorList>
            <person name="Ju K.-S."/>
            <person name="Doroghazi J.R."/>
            <person name="Metcalf W.W."/>
        </authorList>
    </citation>
    <scope>NUCLEOTIDE SEQUENCE [LARGE SCALE GENOMIC DNA]</scope>
    <source>
        <strain evidence="15">NRRL 2290</strain>
    </source>
</reference>
<dbReference type="EMBL" id="LGUS01000187">
    <property type="protein sequence ID" value="KOG32057.1"/>
    <property type="molecule type" value="Genomic_DNA"/>
</dbReference>
<dbReference type="SUPFAM" id="SSF55816">
    <property type="entry name" value="5'-nucleotidase (syn. UDP-sugar hydrolase), C-terminal domain"/>
    <property type="match status" value="1"/>
</dbReference>
<comment type="caution">
    <text evidence="14">The sequence shown here is derived from an EMBL/GenBank/DDBJ whole genome shotgun (WGS) entry which is preliminary data.</text>
</comment>
<dbReference type="InterPro" id="IPR008334">
    <property type="entry name" value="5'-Nucleotdase_C"/>
</dbReference>
<dbReference type="InterPro" id="IPR019546">
    <property type="entry name" value="TAT_signal_bac_arc"/>
</dbReference>
<gene>
    <name evidence="14" type="ORF">ADK37_28505</name>
</gene>
<evidence type="ECO:0000256" key="8">
    <source>
        <dbReference type="ARBA" id="ARBA00022741"/>
    </source>
</evidence>
<dbReference type="STRING" id="67356.AQJ84_28375"/>
<feature type="domain" description="5'-Nucleotidase C-terminal" evidence="13">
    <location>
        <begin position="373"/>
        <end position="552"/>
    </location>
</feature>
<evidence type="ECO:0000256" key="7">
    <source>
        <dbReference type="ARBA" id="ARBA00022729"/>
    </source>
</evidence>
<keyword evidence="6" id="KW-0479">Metal-binding</keyword>
<dbReference type="InterPro" id="IPR004843">
    <property type="entry name" value="Calcineurin-like_PHP"/>
</dbReference>
<dbReference type="InterPro" id="IPR036907">
    <property type="entry name" value="5'-Nucleotdase_C_sf"/>
</dbReference>
<dbReference type="GO" id="GO:0008663">
    <property type="term" value="F:2',3'-cyclic-nucleotide 2'-phosphodiesterase activity"/>
    <property type="evidence" value="ECO:0007669"/>
    <property type="project" value="UniProtKB-EC"/>
</dbReference>
<evidence type="ECO:0000256" key="9">
    <source>
        <dbReference type="ARBA" id="ARBA00022801"/>
    </source>
</evidence>
<evidence type="ECO:0000256" key="10">
    <source>
        <dbReference type="ARBA" id="ARBA00023268"/>
    </source>
</evidence>
<dbReference type="GO" id="GO:0000166">
    <property type="term" value="F:nucleotide binding"/>
    <property type="evidence" value="ECO:0007669"/>
    <property type="project" value="UniProtKB-KW"/>
</dbReference>
<dbReference type="GO" id="GO:0009166">
    <property type="term" value="P:nucleotide catabolic process"/>
    <property type="evidence" value="ECO:0007669"/>
    <property type="project" value="InterPro"/>
</dbReference>
<evidence type="ECO:0000256" key="2">
    <source>
        <dbReference type="ARBA" id="ARBA00001730"/>
    </source>
</evidence>
<dbReference type="InterPro" id="IPR006146">
    <property type="entry name" value="5'-Nucleotdase_CS"/>
</dbReference>
<comment type="subcellular location">
    <subcellularLocation>
        <location evidence="4">Cell envelope</location>
    </subcellularLocation>
</comment>
<dbReference type="SUPFAM" id="SSF56300">
    <property type="entry name" value="Metallo-dependent phosphatases"/>
    <property type="match status" value="1"/>
</dbReference>